<dbReference type="RefSeq" id="WP_188158992.1">
    <property type="nucleotide sequence ID" value="NZ_BMGH01000001.1"/>
</dbReference>
<evidence type="ECO:0000313" key="3">
    <source>
        <dbReference type="Proteomes" id="UP000613582"/>
    </source>
</evidence>
<sequence length="338" mass="37995">MSNRTGDNSGVIIGLNAVVAAIMGDRPLVLSLRSEAARPLLALPYGAFSPELHRTFELGLREFVSQQTGMQLGYVEQLYTFGDKGREAPSAAFEGGRASDRIISVGYLALAPRAAPVEMANTAWTNWYDFFPWEDWRNGEPTILVQSILPGFSRWIAEADDKTGDKARQARRRARVRLAFGYEDAGWEEERVLDRYELMYEAGLVSEAWRDEGRDRPCETGTAMISDHRRILATAIGRLRGKLRYRPVIFEMMDDTFTLLDLQRGVESIIGFALHKQNFRRGVENARLVKKTGSTSAETGGRPAALYRVNRDPQTANHDRTIQGLTLPRLRQSPSFPL</sequence>
<dbReference type="SUPFAM" id="SSF46785">
    <property type="entry name" value="Winged helix' DNA-binding domain"/>
    <property type="match status" value="1"/>
</dbReference>
<dbReference type="AlphaFoldDB" id="A0A8J2V5F3"/>
<gene>
    <name evidence="2" type="ORF">GCM10011342_15250</name>
</gene>
<dbReference type="PIRSF" id="PIRSF019423">
    <property type="entry name" value="NMN_biosyn"/>
    <property type="match status" value="1"/>
</dbReference>
<reference evidence="2" key="2">
    <citation type="submission" date="2020-09" db="EMBL/GenBank/DDBJ databases">
        <authorList>
            <person name="Sun Q."/>
            <person name="Zhou Y."/>
        </authorList>
    </citation>
    <scope>NUCLEOTIDE SEQUENCE</scope>
    <source>
        <strain evidence="2">CGMCC 1.12921</strain>
    </source>
</reference>
<organism evidence="2 3">
    <name type="scientific">Aquisalinus flavus</name>
    <dbReference type="NCBI Taxonomy" id="1526572"/>
    <lineage>
        <taxon>Bacteria</taxon>
        <taxon>Pseudomonadati</taxon>
        <taxon>Pseudomonadota</taxon>
        <taxon>Alphaproteobacteria</taxon>
        <taxon>Parvularculales</taxon>
        <taxon>Parvularculaceae</taxon>
        <taxon>Aquisalinus</taxon>
    </lineage>
</organism>
<evidence type="ECO:0000313" key="2">
    <source>
        <dbReference type="EMBL" id="GGD07398.1"/>
    </source>
</evidence>
<dbReference type="InterPro" id="IPR036390">
    <property type="entry name" value="WH_DNA-bd_sf"/>
</dbReference>
<accession>A0A8J2V5F3</accession>
<protein>
    <submittedName>
        <fullName evidence="2">NAD regulator</fullName>
    </submittedName>
</protein>
<evidence type="ECO:0000259" key="1">
    <source>
        <dbReference type="Pfam" id="PF21906"/>
    </source>
</evidence>
<dbReference type="Proteomes" id="UP000613582">
    <property type="component" value="Unassembled WGS sequence"/>
</dbReference>
<reference evidence="2" key="1">
    <citation type="journal article" date="2014" name="Int. J. Syst. Evol. Microbiol.">
        <title>Complete genome sequence of Corynebacterium casei LMG S-19264T (=DSM 44701T), isolated from a smear-ripened cheese.</title>
        <authorList>
            <consortium name="US DOE Joint Genome Institute (JGI-PGF)"/>
            <person name="Walter F."/>
            <person name="Albersmeier A."/>
            <person name="Kalinowski J."/>
            <person name="Ruckert C."/>
        </authorList>
    </citation>
    <scope>NUCLEOTIDE SEQUENCE</scope>
    <source>
        <strain evidence="2">CGMCC 1.12921</strain>
    </source>
</reference>
<dbReference type="InterPro" id="IPR036388">
    <property type="entry name" value="WH-like_DNA-bd_sf"/>
</dbReference>
<dbReference type="Pfam" id="PF21906">
    <property type="entry name" value="WHD_NrtR"/>
    <property type="match status" value="1"/>
</dbReference>
<proteinExistence type="predicted"/>
<dbReference type="InterPro" id="IPR011213">
    <property type="entry name" value="NMN_biosyn"/>
</dbReference>
<dbReference type="SUPFAM" id="SSF55811">
    <property type="entry name" value="Nudix"/>
    <property type="match status" value="1"/>
</dbReference>
<comment type="caution">
    <text evidence="2">The sequence shown here is derived from an EMBL/GenBank/DDBJ whole genome shotgun (WGS) entry which is preliminary data.</text>
</comment>
<name>A0A8J2V5F3_9PROT</name>
<dbReference type="Gene3D" id="3.90.79.10">
    <property type="entry name" value="Nucleoside Triphosphate Pyrophosphohydrolase"/>
    <property type="match status" value="1"/>
</dbReference>
<feature type="domain" description="NrtR DNA-binding winged helix" evidence="1">
    <location>
        <begin position="250"/>
        <end position="308"/>
    </location>
</feature>
<dbReference type="InterPro" id="IPR015797">
    <property type="entry name" value="NUDIX_hydrolase-like_dom_sf"/>
</dbReference>
<dbReference type="EMBL" id="BMGH01000001">
    <property type="protein sequence ID" value="GGD07398.1"/>
    <property type="molecule type" value="Genomic_DNA"/>
</dbReference>
<keyword evidence="3" id="KW-1185">Reference proteome</keyword>
<dbReference type="Gene3D" id="1.10.10.10">
    <property type="entry name" value="Winged helix-like DNA-binding domain superfamily/Winged helix DNA-binding domain"/>
    <property type="match status" value="1"/>
</dbReference>
<dbReference type="InterPro" id="IPR054105">
    <property type="entry name" value="WHD_NrtR"/>
</dbReference>